<keyword evidence="3" id="KW-1185">Reference proteome</keyword>
<reference evidence="3" key="1">
    <citation type="journal article" date="2019" name="Int. J. Syst. Evol. Microbiol.">
        <title>The Global Catalogue of Microorganisms (GCM) 10K type strain sequencing project: providing services to taxonomists for standard genome sequencing and annotation.</title>
        <authorList>
            <consortium name="The Broad Institute Genomics Platform"/>
            <consortium name="The Broad Institute Genome Sequencing Center for Infectious Disease"/>
            <person name="Wu L."/>
            <person name="Ma J."/>
        </authorList>
    </citation>
    <scope>NUCLEOTIDE SEQUENCE [LARGE SCALE GENOMIC DNA]</scope>
    <source>
        <strain evidence="3">JCM 16950</strain>
    </source>
</reference>
<feature type="transmembrane region" description="Helical" evidence="1">
    <location>
        <begin position="106"/>
        <end position="128"/>
    </location>
</feature>
<dbReference type="EMBL" id="BAABAF010000009">
    <property type="protein sequence ID" value="GAA3773531.1"/>
    <property type="molecule type" value="Genomic_DNA"/>
</dbReference>
<name>A0ABP7GSU9_9MICO</name>
<protein>
    <submittedName>
        <fullName evidence="2">Uncharacterized protein</fullName>
    </submittedName>
</protein>
<dbReference type="RefSeq" id="WP_344784469.1">
    <property type="nucleotide sequence ID" value="NZ_BAABAF010000009.1"/>
</dbReference>
<keyword evidence="1" id="KW-0472">Membrane</keyword>
<organism evidence="2 3">
    <name type="scientific">Microbacterium kribbense</name>
    <dbReference type="NCBI Taxonomy" id="433645"/>
    <lineage>
        <taxon>Bacteria</taxon>
        <taxon>Bacillati</taxon>
        <taxon>Actinomycetota</taxon>
        <taxon>Actinomycetes</taxon>
        <taxon>Micrococcales</taxon>
        <taxon>Microbacteriaceae</taxon>
        <taxon>Microbacterium</taxon>
    </lineage>
</organism>
<sequence length="140" mass="15547">MSVFWDVLVMAALTIVFMLVLSGFANRILEVRIGVVRLVLAGLLGLGARVGFESQFVWGEQAYTPALLPVQIGIVFLVAIAFLVLAELLVPVGSIPRPDRWLPAPTLFQIFGYLLAVRSGLLTLRVLFDVFRIRRRDEHG</sequence>
<evidence type="ECO:0000256" key="1">
    <source>
        <dbReference type="SAM" id="Phobius"/>
    </source>
</evidence>
<comment type="caution">
    <text evidence="2">The sequence shown here is derived from an EMBL/GenBank/DDBJ whole genome shotgun (WGS) entry which is preliminary data.</text>
</comment>
<accession>A0ABP7GSU9</accession>
<evidence type="ECO:0000313" key="3">
    <source>
        <dbReference type="Proteomes" id="UP001500540"/>
    </source>
</evidence>
<feature type="transmembrane region" description="Helical" evidence="1">
    <location>
        <begin position="31"/>
        <end position="52"/>
    </location>
</feature>
<feature type="transmembrane region" description="Helical" evidence="1">
    <location>
        <begin position="64"/>
        <end position="86"/>
    </location>
</feature>
<keyword evidence="1" id="KW-1133">Transmembrane helix</keyword>
<feature type="transmembrane region" description="Helical" evidence="1">
    <location>
        <begin position="7"/>
        <end position="25"/>
    </location>
</feature>
<proteinExistence type="predicted"/>
<dbReference type="Proteomes" id="UP001500540">
    <property type="component" value="Unassembled WGS sequence"/>
</dbReference>
<gene>
    <name evidence="2" type="ORF">GCM10022240_26820</name>
</gene>
<keyword evidence="1" id="KW-0812">Transmembrane</keyword>
<evidence type="ECO:0000313" key="2">
    <source>
        <dbReference type="EMBL" id="GAA3773531.1"/>
    </source>
</evidence>